<dbReference type="SMART" id="SM00283">
    <property type="entry name" value="MA"/>
    <property type="match status" value="1"/>
</dbReference>
<gene>
    <name evidence="7" type="ORF">GGR89_002301</name>
</gene>
<name>A0A7X5XYZ5_9SPHN</name>
<dbReference type="PANTHER" id="PTHR43531:SF11">
    <property type="entry name" value="METHYL-ACCEPTING CHEMOTAXIS PROTEIN 3"/>
    <property type="match status" value="1"/>
</dbReference>
<sequence>MHWFESNAPIRQKTLIAFGSLAFIGLLTAIVAAVLPALWGIGVAFAGSGSAMLLGLRYRRAICDPYVTTVVRMEALAAGDLQSEIRFTDYTDCVGRMTKAMFTFRDAAIVQQKMAETQAEVVRVVGEHLAALAQGDLTRPIEERFPTDYETLRENYNGTLDALGALIGAVSRSTESIRTGSVQIASASEELAQRTQSTAANLEQTSAAATQMDQRLRVSAAAAVDTAQSASKAITTVSTGRTMAEEAVNAMTRVSEDAKGIDSVIEGLDKIAFQTRVLAMNAAVEAGRAGEAGRGFAVVADLVSALAMRAEEEAKRAKEQLTVTQTGILSAVDVVRRVDGALIDISGNVQTVHELVERMAADNQEQSSAITEITGAIASMDHGTQQNAAMVEEASAAARNLSAEVSILAENAAKFTVAGGSSPHHPALRTPRRSPPALQSRPARQAPAEAWASF</sequence>
<evidence type="ECO:0000313" key="7">
    <source>
        <dbReference type="EMBL" id="NJB97974.1"/>
    </source>
</evidence>
<accession>A0A7X5XYZ5</accession>
<dbReference type="PROSITE" id="PS50885">
    <property type="entry name" value="HAMP"/>
    <property type="match status" value="1"/>
</dbReference>
<evidence type="ECO:0000256" key="2">
    <source>
        <dbReference type="ARBA" id="ARBA00029447"/>
    </source>
</evidence>
<dbReference type="RefSeq" id="WP_125976901.1">
    <property type="nucleotide sequence ID" value="NZ_BAAADY010000001.1"/>
</dbReference>
<evidence type="ECO:0000256" key="1">
    <source>
        <dbReference type="ARBA" id="ARBA00022500"/>
    </source>
</evidence>
<dbReference type="InterPro" id="IPR004089">
    <property type="entry name" value="MCPsignal_dom"/>
</dbReference>
<dbReference type="AlphaFoldDB" id="A0A7X5XYZ5"/>
<evidence type="ECO:0000259" key="6">
    <source>
        <dbReference type="PROSITE" id="PS50885"/>
    </source>
</evidence>
<dbReference type="PROSITE" id="PS50111">
    <property type="entry name" value="CHEMOTAXIS_TRANSDUC_2"/>
    <property type="match status" value="1"/>
</dbReference>
<evidence type="ECO:0000256" key="3">
    <source>
        <dbReference type="PROSITE-ProRule" id="PRU00284"/>
    </source>
</evidence>
<dbReference type="InterPro" id="IPR051310">
    <property type="entry name" value="MCP_chemotaxis"/>
</dbReference>
<protein>
    <submittedName>
        <fullName evidence="7">Methyl-accepting chemotaxis protein</fullName>
    </submittedName>
</protein>
<keyword evidence="8" id="KW-1185">Reference proteome</keyword>
<reference evidence="7 8" key="1">
    <citation type="submission" date="2020-03" db="EMBL/GenBank/DDBJ databases">
        <title>Genomic Encyclopedia of Type Strains, Phase IV (KMG-IV): sequencing the most valuable type-strain genomes for metagenomic binning, comparative biology and taxonomic classification.</title>
        <authorList>
            <person name="Goeker M."/>
        </authorList>
    </citation>
    <scope>NUCLEOTIDE SEQUENCE [LARGE SCALE GENOMIC DNA]</scope>
    <source>
        <strain evidence="7 8">DSM 7225</strain>
    </source>
</reference>
<comment type="similarity">
    <text evidence="2">Belongs to the methyl-accepting chemotaxis (MCP) protein family.</text>
</comment>
<evidence type="ECO:0000256" key="4">
    <source>
        <dbReference type="SAM" id="MobiDB-lite"/>
    </source>
</evidence>
<dbReference type="InterPro" id="IPR003660">
    <property type="entry name" value="HAMP_dom"/>
</dbReference>
<dbReference type="Pfam" id="PF00015">
    <property type="entry name" value="MCPsignal"/>
    <property type="match status" value="1"/>
</dbReference>
<dbReference type="GO" id="GO:0006935">
    <property type="term" value="P:chemotaxis"/>
    <property type="evidence" value="ECO:0007669"/>
    <property type="project" value="UniProtKB-KW"/>
</dbReference>
<dbReference type="SUPFAM" id="SSF58104">
    <property type="entry name" value="Methyl-accepting chemotaxis protein (MCP) signaling domain"/>
    <property type="match status" value="1"/>
</dbReference>
<evidence type="ECO:0000313" key="8">
    <source>
        <dbReference type="Proteomes" id="UP000531251"/>
    </source>
</evidence>
<feature type="region of interest" description="Disordered" evidence="4">
    <location>
        <begin position="418"/>
        <end position="454"/>
    </location>
</feature>
<proteinExistence type="inferred from homology"/>
<organism evidence="7 8">
    <name type="scientific">Sphingomonas trueperi</name>
    <dbReference type="NCBI Taxonomy" id="53317"/>
    <lineage>
        <taxon>Bacteria</taxon>
        <taxon>Pseudomonadati</taxon>
        <taxon>Pseudomonadota</taxon>
        <taxon>Alphaproteobacteria</taxon>
        <taxon>Sphingomonadales</taxon>
        <taxon>Sphingomonadaceae</taxon>
        <taxon>Sphingomonas</taxon>
    </lineage>
</organism>
<dbReference type="GO" id="GO:0016020">
    <property type="term" value="C:membrane"/>
    <property type="evidence" value="ECO:0007669"/>
    <property type="project" value="InterPro"/>
</dbReference>
<comment type="caution">
    <text evidence="7">The sequence shown here is derived from an EMBL/GenBank/DDBJ whole genome shotgun (WGS) entry which is preliminary data.</text>
</comment>
<dbReference type="Proteomes" id="UP000531251">
    <property type="component" value="Unassembled WGS sequence"/>
</dbReference>
<dbReference type="Gene3D" id="1.10.287.950">
    <property type="entry name" value="Methyl-accepting chemotaxis protein"/>
    <property type="match status" value="1"/>
</dbReference>
<feature type="domain" description="HAMP" evidence="6">
    <location>
        <begin position="116"/>
        <end position="168"/>
    </location>
</feature>
<evidence type="ECO:0000259" key="5">
    <source>
        <dbReference type="PROSITE" id="PS50111"/>
    </source>
</evidence>
<keyword evidence="3" id="KW-0807">Transducer</keyword>
<dbReference type="GO" id="GO:0007165">
    <property type="term" value="P:signal transduction"/>
    <property type="evidence" value="ECO:0007669"/>
    <property type="project" value="UniProtKB-KW"/>
</dbReference>
<dbReference type="PANTHER" id="PTHR43531">
    <property type="entry name" value="PROTEIN ICFG"/>
    <property type="match status" value="1"/>
</dbReference>
<dbReference type="EMBL" id="JAATJB010000006">
    <property type="protein sequence ID" value="NJB97974.1"/>
    <property type="molecule type" value="Genomic_DNA"/>
</dbReference>
<feature type="domain" description="Methyl-accepting transducer" evidence="5">
    <location>
        <begin position="173"/>
        <end position="402"/>
    </location>
</feature>
<keyword evidence="1" id="KW-0145">Chemotaxis</keyword>